<proteinExistence type="predicted"/>
<dbReference type="EMBL" id="CP013234">
    <property type="protein sequence ID" value="AMP05992.1"/>
    <property type="molecule type" value="Genomic_DNA"/>
</dbReference>
<accession>A0A127Q8Q6</accession>
<dbReference type="STRING" id="279113.CPter91_3671"/>
<dbReference type="AlphaFoldDB" id="A0A127Q8Q6"/>
<sequence>MNEINCVHVLERAARIRGCAYGRDQSIASRQVRGSLAESGRSGLLIILIEKSRVYLSIGLHYVLYITESNIWLDG</sequence>
<name>A0A127Q8Q6_9BURK</name>
<reference evidence="1 2" key="1">
    <citation type="submission" date="2015-11" db="EMBL/GenBank/DDBJ databases">
        <title>Exploring the genomic traits of fungus-feeding bacterial genus Collimonas.</title>
        <authorList>
            <person name="Song C."/>
            <person name="Schmidt R."/>
            <person name="de Jager V."/>
            <person name="Krzyzanowska D."/>
            <person name="Jongedijk E."/>
            <person name="Cankar K."/>
            <person name="Beekwilder J."/>
            <person name="van Veen A."/>
            <person name="de Boer W."/>
            <person name="van Veen J.A."/>
            <person name="Garbeva P."/>
        </authorList>
    </citation>
    <scope>NUCLEOTIDE SEQUENCE [LARGE SCALE GENOMIC DNA]</scope>
    <source>
        <strain evidence="1 2">Ter91</strain>
    </source>
</reference>
<evidence type="ECO:0000313" key="2">
    <source>
        <dbReference type="Proteomes" id="UP000074561"/>
    </source>
</evidence>
<gene>
    <name evidence="1" type="ORF">CPter91_3671</name>
</gene>
<protein>
    <submittedName>
        <fullName evidence="1">Uncharacterized protein</fullName>
    </submittedName>
</protein>
<evidence type="ECO:0000313" key="1">
    <source>
        <dbReference type="EMBL" id="AMP05992.1"/>
    </source>
</evidence>
<dbReference type="KEGG" id="cpra:CPter91_3671"/>
<organism evidence="1 2">
    <name type="scientific">Collimonas pratensis</name>
    <dbReference type="NCBI Taxonomy" id="279113"/>
    <lineage>
        <taxon>Bacteria</taxon>
        <taxon>Pseudomonadati</taxon>
        <taxon>Pseudomonadota</taxon>
        <taxon>Betaproteobacteria</taxon>
        <taxon>Burkholderiales</taxon>
        <taxon>Oxalobacteraceae</taxon>
        <taxon>Collimonas</taxon>
    </lineage>
</organism>
<dbReference type="Proteomes" id="UP000074561">
    <property type="component" value="Chromosome"/>
</dbReference>